<organism evidence="2 3">
    <name type="scientific">Halomonas halmophila</name>
    <dbReference type="NCBI Taxonomy" id="252"/>
    <lineage>
        <taxon>Bacteria</taxon>
        <taxon>Pseudomonadati</taxon>
        <taxon>Pseudomonadota</taxon>
        <taxon>Gammaproteobacteria</taxon>
        <taxon>Oceanospirillales</taxon>
        <taxon>Halomonadaceae</taxon>
        <taxon>Halomonas</taxon>
    </lineage>
</organism>
<keyword evidence="3" id="KW-1185">Reference proteome</keyword>
<comment type="caution">
    <text evidence="2">The sequence shown here is derived from an EMBL/GenBank/DDBJ whole genome shotgun (WGS) entry which is preliminary data.</text>
</comment>
<name>A0A4Y4F5F5_9GAMM</name>
<reference evidence="2 3" key="1">
    <citation type="submission" date="2019-06" db="EMBL/GenBank/DDBJ databases">
        <title>Whole genome shotgun sequence of Halomonas halmophila NBRC 15537.</title>
        <authorList>
            <person name="Hosoyama A."/>
            <person name="Uohara A."/>
            <person name="Ohji S."/>
            <person name="Ichikawa N."/>
        </authorList>
    </citation>
    <scope>NUCLEOTIDE SEQUENCE [LARGE SCALE GENOMIC DNA]</scope>
    <source>
        <strain evidence="2 3">NBRC 15537</strain>
    </source>
</reference>
<keyword evidence="1" id="KW-1133">Transmembrane helix</keyword>
<dbReference type="RefSeq" id="WP_141319915.1">
    <property type="nucleotide sequence ID" value="NZ_BJOC01000022.1"/>
</dbReference>
<feature type="transmembrane region" description="Helical" evidence="1">
    <location>
        <begin position="65"/>
        <end position="87"/>
    </location>
</feature>
<evidence type="ECO:0000313" key="2">
    <source>
        <dbReference type="EMBL" id="GED22820.1"/>
    </source>
</evidence>
<feature type="transmembrane region" description="Helical" evidence="1">
    <location>
        <begin position="93"/>
        <end position="115"/>
    </location>
</feature>
<accession>A0A4Y4F5F5</accession>
<sequence length="119" mass="13112">MHASSARCSLLVGLLVLMLASAPRYYLDGHDTHLIMLSFGGIAVAALAFFHWWQLASEWRDNLKVLIRRLAALMIGGIVIMGLWHALFGAWSGWPLLLSHGATLGLLLHALGLWWKPAS</sequence>
<evidence type="ECO:0000256" key="1">
    <source>
        <dbReference type="SAM" id="Phobius"/>
    </source>
</evidence>
<feature type="transmembrane region" description="Helical" evidence="1">
    <location>
        <begin position="34"/>
        <end position="53"/>
    </location>
</feature>
<dbReference type="AlphaFoldDB" id="A0A4Y4F5F5"/>
<dbReference type="Proteomes" id="UP000319812">
    <property type="component" value="Unassembled WGS sequence"/>
</dbReference>
<gene>
    <name evidence="2" type="ORF">HHA01_17970</name>
</gene>
<evidence type="ECO:0000313" key="3">
    <source>
        <dbReference type="Proteomes" id="UP000319812"/>
    </source>
</evidence>
<keyword evidence="1" id="KW-0812">Transmembrane</keyword>
<dbReference type="OrthoDB" id="6182972at2"/>
<dbReference type="EMBL" id="BJOC01000022">
    <property type="protein sequence ID" value="GED22820.1"/>
    <property type="molecule type" value="Genomic_DNA"/>
</dbReference>
<protein>
    <submittedName>
        <fullName evidence="2">Uncharacterized protein</fullName>
    </submittedName>
</protein>
<proteinExistence type="predicted"/>
<keyword evidence="1" id="KW-0472">Membrane</keyword>